<reference evidence="2 3" key="1">
    <citation type="submission" date="2017-08" db="EMBL/GenBank/DDBJ databases">
        <title>Multipartite genome sequences of Sinorhizobium species nodulating soybeans.</title>
        <authorList>
            <person name="Tian C.F."/>
        </authorList>
    </citation>
    <scope>NUCLEOTIDE SEQUENCE [LARGE SCALE GENOMIC DNA]</scope>
    <source>
        <strain evidence="2 3">CCBAU 05684</strain>
    </source>
</reference>
<sequence>MQLWSFQHLRKQWGDTAMMHAIGIVLIALAVALVLHDIYLKD</sequence>
<dbReference type="EMBL" id="CP023067">
    <property type="protein sequence ID" value="ASY62487.1"/>
    <property type="molecule type" value="Genomic_DNA"/>
</dbReference>
<evidence type="ECO:0000313" key="2">
    <source>
        <dbReference type="EMBL" id="ASY62487.1"/>
    </source>
</evidence>
<feature type="transmembrane region" description="Helical" evidence="1">
    <location>
        <begin position="20"/>
        <end position="40"/>
    </location>
</feature>
<keyword evidence="1" id="KW-0472">Membrane</keyword>
<keyword evidence="1" id="KW-0812">Transmembrane</keyword>
<keyword evidence="1" id="KW-1133">Transmembrane helix</keyword>
<dbReference type="AlphaFoldDB" id="A0A249P9W2"/>
<name>A0A249P9W2_9HYPH</name>
<keyword evidence="3" id="KW-1185">Reference proteome</keyword>
<accession>A0A249P9W2</accession>
<evidence type="ECO:0000313" key="3">
    <source>
        <dbReference type="Proteomes" id="UP000217211"/>
    </source>
</evidence>
<protein>
    <submittedName>
        <fullName evidence="2">Uncharacterized protein</fullName>
    </submittedName>
</protein>
<organism evidence="2 3">
    <name type="scientific">Sinorhizobium sojae CCBAU 05684</name>
    <dbReference type="NCBI Taxonomy" id="716928"/>
    <lineage>
        <taxon>Bacteria</taxon>
        <taxon>Pseudomonadati</taxon>
        <taxon>Pseudomonadota</taxon>
        <taxon>Alphaproteobacteria</taxon>
        <taxon>Hyphomicrobiales</taxon>
        <taxon>Rhizobiaceae</taxon>
        <taxon>Sinorhizobium/Ensifer group</taxon>
        <taxon>Sinorhizobium</taxon>
    </lineage>
</organism>
<dbReference type="Proteomes" id="UP000217211">
    <property type="component" value="Chromosome"/>
</dbReference>
<gene>
    <name evidence="2" type="ORF">SJ05684_c10290</name>
</gene>
<evidence type="ECO:0000256" key="1">
    <source>
        <dbReference type="SAM" id="Phobius"/>
    </source>
</evidence>
<dbReference type="KEGG" id="esj:SJ05684_c10290"/>
<proteinExistence type="predicted"/>